<evidence type="ECO:0000256" key="1">
    <source>
        <dbReference type="ARBA" id="ARBA00011073"/>
    </source>
</evidence>
<dbReference type="Gene3D" id="3.40.50.200">
    <property type="entry name" value="Peptidase S8/S53 domain"/>
    <property type="match status" value="1"/>
</dbReference>
<name>A0A2U1MBJ7_ARTAN</name>
<gene>
    <name evidence="5" type="ORF">CTI12_AA371280</name>
</gene>
<proteinExistence type="inferred from homology"/>
<keyword evidence="6" id="KW-1185">Reference proteome</keyword>
<dbReference type="PROSITE" id="PS51892">
    <property type="entry name" value="SUBTILASE"/>
    <property type="match status" value="1"/>
</dbReference>
<dbReference type="SUPFAM" id="SSF52743">
    <property type="entry name" value="Subtilisin-like"/>
    <property type="match status" value="1"/>
</dbReference>
<reference evidence="5 6" key="1">
    <citation type="journal article" date="2018" name="Mol. Plant">
        <title>The genome of Artemisia annua provides insight into the evolution of Asteraceae family and artemisinin biosynthesis.</title>
        <authorList>
            <person name="Shen Q."/>
            <person name="Zhang L."/>
            <person name="Liao Z."/>
            <person name="Wang S."/>
            <person name="Yan T."/>
            <person name="Shi P."/>
            <person name="Liu M."/>
            <person name="Fu X."/>
            <person name="Pan Q."/>
            <person name="Wang Y."/>
            <person name="Lv Z."/>
            <person name="Lu X."/>
            <person name="Zhang F."/>
            <person name="Jiang W."/>
            <person name="Ma Y."/>
            <person name="Chen M."/>
            <person name="Hao X."/>
            <person name="Li L."/>
            <person name="Tang Y."/>
            <person name="Lv G."/>
            <person name="Zhou Y."/>
            <person name="Sun X."/>
            <person name="Brodelius P.E."/>
            <person name="Rose J.K.C."/>
            <person name="Tang K."/>
        </authorList>
    </citation>
    <scope>NUCLEOTIDE SEQUENCE [LARGE SCALE GENOMIC DNA]</scope>
    <source>
        <strain evidence="6">cv. Huhao1</strain>
        <tissue evidence="5">Leaf</tissue>
    </source>
</reference>
<comment type="caution">
    <text evidence="5">The sequence shown here is derived from an EMBL/GenBank/DDBJ whole genome shotgun (WGS) entry which is preliminary data.</text>
</comment>
<protein>
    <submittedName>
        <fullName evidence="5">Subtilase family protein</fullName>
    </submittedName>
</protein>
<evidence type="ECO:0000313" key="6">
    <source>
        <dbReference type="Proteomes" id="UP000245207"/>
    </source>
</evidence>
<evidence type="ECO:0000256" key="2">
    <source>
        <dbReference type="ARBA" id="ARBA00022729"/>
    </source>
</evidence>
<dbReference type="InterPro" id="IPR045051">
    <property type="entry name" value="SBT"/>
</dbReference>
<evidence type="ECO:0000256" key="3">
    <source>
        <dbReference type="PROSITE-ProRule" id="PRU01240"/>
    </source>
</evidence>
<dbReference type="GO" id="GO:0006508">
    <property type="term" value="P:proteolysis"/>
    <property type="evidence" value="ECO:0007669"/>
    <property type="project" value="InterPro"/>
</dbReference>
<evidence type="ECO:0000313" key="5">
    <source>
        <dbReference type="EMBL" id="PWA58641.1"/>
    </source>
</evidence>
<evidence type="ECO:0000259" key="4">
    <source>
        <dbReference type="Pfam" id="PF00082"/>
    </source>
</evidence>
<dbReference type="Pfam" id="PF00082">
    <property type="entry name" value="Peptidase_S8"/>
    <property type="match status" value="1"/>
</dbReference>
<keyword evidence="2" id="KW-0732">Signal</keyword>
<dbReference type="STRING" id="35608.A0A2U1MBJ7"/>
<accession>A0A2U1MBJ7</accession>
<dbReference type="EMBL" id="PKPP01005836">
    <property type="protein sequence ID" value="PWA58641.1"/>
    <property type="molecule type" value="Genomic_DNA"/>
</dbReference>
<dbReference type="OrthoDB" id="19448at2759"/>
<sequence length="97" mass="10786">MSCPHLSGIATLLKSSHPDWSPAAIKSAIMTTADFVNLNNQPIEDEQELHASLFAIGAKCGESQNSNLKFYSRTSFTLDVHYKYLRRPHAVIVLNNL</sequence>
<dbReference type="AlphaFoldDB" id="A0A2U1MBJ7"/>
<dbReference type="InterPro" id="IPR036852">
    <property type="entry name" value="Peptidase_S8/S53_dom_sf"/>
</dbReference>
<dbReference type="PANTHER" id="PTHR10795">
    <property type="entry name" value="PROPROTEIN CONVERTASE SUBTILISIN/KEXIN"/>
    <property type="match status" value="1"/>
</dbReference>
<comment type="similarity">
    <text evidence="1 3">Belongs to the peptidase S8 family.</text>
</comment>
<dbReference type="Proteomes" id="UP000245207">
    <property type="component" value="Unassembled WGS sequence"/>
</dbReference>
<comment type="caution">
    <text evidence="3">Lacks conserved residue(s) required for the propagation of feature annotation.</text>
</comment>
<feature type="domain" description="Peptidase S8/S53" evidence="4">
    <location>
        <begin position="1"/>
        <end position="39"/>
    </location>
</feature>
<organism evidence="5 6">
    <name type="scientific">Artemisia annua</name>
    <name type="common">Sweet wormwood</name>
    <dbReference type="NCBI Taxonomy" id="35608"/>
    <lineage>
        <taxon>Eukaryota</taxon>
        <taxon>Viridiplantae</taxon>
        <taxon>Streptophyta</taxon>
        <taxon>Embryophyta</taxon>
        <taxon>Tracheophyta</taxon>
        <taxon>Spermatophyta</taxon>
        <taxon>Magnoliopsida</taxon>
        <taxon>eudicotyledons</taxon>
        <taxon>Gunneridae</taxon>
        <taxon>Pentapetalae</taxon>
        <taxon>asterids</taxon>
        <taxon>campanulids</taxon>
        <taxon>Asterales</taxon>
        <taxon>Asteraceae</taxon>
        <taxon>Asteroideae</taxon>
        <taxon>Anthemideae</taxon>
        <taxon>Artemisiinae</taxon>
        <taxon>Artemisia</taxon>
    </lineage>
</organism>
<dbReference type="GO" id="GO:0004252">
    <property type="term" value="F:serine-type endopeptidase activity"/>
    <property type="evidence" value="ECO:0007669"/>
    <property type="project" value="InterPro"/>
</dbReference>
<dbReference type="InterPro" id="IPR000209">
    <property type="entry name" value="Peptidase_S8/S53_dom"/>
</dbReference>